<dbReference type="Gene3D" id="3.10.20.520">
    <property type="entry name" value="Phenylacetic acid degradation B"/>
    <property type="match status" value="1"/>
</dbReference>
<dbReference type="Pfam" id="PF06243">
    <property type="entry name" value="PaaB"/>
    <property type="match status" value="1"/>
</dbReference>
<keyword evidence="3" id="KW-1185">Reference proteome</keyword>
<gene>
    <name evidence="2" type="ORF">Afe05nite_49380</name>
</gene>
<sequence>MPKVPTDDPNIYEVFAQSGQSTGLNHVGSLVSPRPEFAWHLAKETYGRRDDLVNLWVTRRADLIVSEPADRGLLAAKTRMPHRQPGFPTARRRDRSSAPVASADPQADRAVADDPAGHRRPDDEATTARRDLGAARGPELSDLWLALADDLFVLGNRLGAHITDYIDLEEALAVGSIGQEAVAHAGTILLLCGFDQAAVDAWFFDRRHEQWQVSRALERVLDWPSLVAGGLLIAAAVTVLADETLGLEPGAAHLPPIAAIRQEQQVHLEHWRRLAQALTTWPETAAEFGLVHARVTEYGGDLFGAVPQGIASGALPTGPAPVAQLHERLAALIEQDGVPTSRLPASPQQRAVGRGGSALAESLNRGRSVRDGYAAGVFR</sequence>
<accession>A0A919MET3</accession>
<reference evidence="2" key="1">
    <citation type="submission" date="2021-01" db="EMBL/GenBank/DDBJ databases">
        <title>Whole genome shotgun sequence of Actinoplanes ferrugineus NBRC 15555.</title>
        <authorList>
            <person name="Komaki H."/>
            <person name="Tamura T."/>
        </authorList>
    </citation>
    <scope>NUCLEOTIDE SEQUENCE</scope>
    <source>
        <strain evidence="2">NBRC 15555</strain>
    </source>
</reference>
<evidence type="ECO:0000313" key="2">
    <source>
        <dbReference type="EMBL" id="GIE13098.1"/>
    </source>
</evidence>
<dbReference type="AlphaFoldDB" id="A0A919MET3"/>
<dbReference type="EMBL" id="BOMM01000047">
    <property type="protein sequence ID" value="GIE13098.1"/>
    <property type="molecule type" value="Genomic_DNA"/>
</dbReference>
<dbReference type="Proteomes" id="UP000598174">
    <property type="component" value="Unassembled WGS sequence"/>
</dbReference>
<dbReference type="InterPro" id="IPR009359">
    <property type="entry name" value="PaaB"/>
</dbReference>
<dbReference type="InterPro" id="IPR038693">
    <property type="entry name" value="PaaB_sf"/>
</dbReference>
<dbReference type="Gene3D" id="1.20.1260.10">
    <property type="match status" value="1"/>
</dbReference>
<proteinExistence type="predicted"/>
<feature type="compositionally biased region" description="Basic and acidic residues" evidence="1">
    <location>
        <begin position="106"/>
        <end position="132"/>
    </location>
</feature>
<organism evidence="2 3">
    <name type="scientific">Paractinoplanes ferrugineus</name>
    <dbReference type="NCBI Taxonomy" id="113564"/>
    <lineage>
        <taxon>Bacteria</taxon>
        <taxon>Bacillati</taxon>
        <taxon>Actinomycetota</taxon>
        <taxon>Actinomycetes</taxon>
        <taxon>Micromonosporales</taxon>
        <taxon>Micromonosporaceae</taxon>
        <taxon>Paractinoplanes</taxon>
    </lineage>
</organism>
<protein>
    <submittedName>
        <fullName evidence="2">Uncharacterized protein</fullName>
    </submittedName>
</protein>
<dbReference type="InterPro" id="IPR012347">
    <property type="entry name" value="Ferritin-like"/>
</dbReference>
<evidence type="ECO:0000256" key="1">
    <source>
        <dbReference type="SAM" id="MobiDB-lite"/>
    </source>
</evidence>
<dbReference type="RefSeq" id="WP_203819553.1">
    <property type="nucleotide sequence ID" value="NZ_BAAABP010000052.1"/>
</dbReference>
<name>A0A919MET3_9ACTN</name>
<comment type="caution">
    <text evidence="2">The sequence shown here is derived from an EMBL/GenBank/DDBJ whole genome shotgun (WGS) entry which is preliminary data.</text>
</comment>
<feature type="region of interest" description="Disordered" evidence="1">
    <location>
        <begin position="75"/>
        <end position="132"/>
    </location>
</feature>
<evidence type="ECO:0000313" key="3">
    <source>
        <dbReference type="Proteomes" id="UP000598174"/>
    </source>
</evidence>